<reference evidence="3" key="1">
    <citation type="submission" date="2019-04" db="EMBL/GenBank/DDBJ databases">
        <title>Friends and foes A comparative genomics studyof 23 Aspergillus species from section Flavi.</title>
        <authorList>
            <consortium name="DOE Joint Genome Institute"/>
            <person name="Kjaerbolling I."/>
            <person name="Vesth T."/>
            <person name="Frisvad J.C."/>
            <person name="Nybo J.L."/>
            <person name="Theobald S."/>
            <person name="Kildgaard S."/>
            <person name="Isbrandt T."/>
            <person name="Kuo A."/>
            <person name="Sato A."/>
            <person name="Lyhne E.K."/>
            <person name="Kogle M.E."/>
            <person name="Wiebenga A."/>
            <person name="Kun R.S."/>
            <person name="Lubbers R.J."/>
            <person name="Makela M.R."/>
            <person name="Barry K."/>
            <person name="Chovatia M."/>
            <person name="Clum A."/>
            <person name="Daum C."/>
            <person name="Haridas S."/>
            <person name="He G."/>
            <person name="LaButti K."/>
            <person name="Lipzen A."/>
            <person name="Mondo S."/>
            <person name="Riley R."/>
            <person name="Salamov A."/>
            <person name="Simmons B.A."/>
            <person name="Magnuson J.K."/>
            <person name="Henrissat B."/>
            <person name="Mortensen U.H."/>
            <person name="Larsen T.O."/>
            <person name="Devries R.P."/>
            <person name="Grigoriev I.V."/>
            <person name="Machida M."/>
            <person name="Baker S.E."/>
            <person name="Andersen M.R."/>
        </authorList>
    </citation>
    <scope>NUCLEOTIDE SEQUENCE [LARGE SCALE GENOMIC DNA]</scope>
    <source>
        <strain evidence="3">CBS 553.77</strain>
    </source>
</reference>
<name>A0A5N6Z2P2_9EURO</name>
<evidence type="ECO:0000313" key="3">
    <source>
        <dbReference type="Proteomes" id="UP000327118"/>
    </source>
</evidence>
<evidence type="ECO:0000313" key="2">
    <source>
        <dbReference type="EMBL" id="KAE8351226.1"/>
    </source>
</evidence>
<dbReference type="Proteomes" id="UP000327118">
    <property type="component" value="Unassembled WGS sequence"/>
</dbReference>
<gene>
    <name evidence="2" type="ORF">BDV28DRAFT_137592</name>
</gene>
<feature type="transmembrane region" description="Helical" evidence="1">
    <location>
        <begin position="33"/>
        <end position="52"/>
    </location>
</feature>
<keyword evidence="1" id="KW-0812">Transmembrane</keyword>
<evidence type="ECO:0000256" key="1">
    <source>
        <dbReference type="SAM" id="Phobius"/>
    </source>
</evidence>
<protein>
    <submittedName>
        <fullName evidence="2">Uncharacterized protein</fullName>
    </submittedName>
</protein>
<sequence length="56" mass="6539">MMICGPDWCWYLVRTCNKNGNFRKSKERKTTRSSVLISTLLLMLAACTYQWAYSPT</sequence>
<dbReference type="EMBL" id="ML739181">
    <property type="protein sequence ID" value="KAE8351226.1"/>
    <property type="molecule type" value="Genomic_DNA"/>
</dbReference>
<dbReference type="AlphaFoldDB" id="A0A5N6Z2P2"/>
<keyword evidence="1" id="KW-0472">Membrane</keyword>
<proteinExistence type="predicted"/>
<organism evidence="2 3">
    <name type="scientific">Aspergillus coremiiformis</name>
    <dbReference type="NCBI Taxonomy" id="138285"/>
    <lineage>
        <taxon>Eukaryota</taxon>
        <taxon>Fungi</taxon>
        <taxon>Dikarya</taxon>
        <taxon>Ascomycota</taxon>
        <taxon>Pezizomycotina</taxon>
        <taxon>Eurotiomycetes</taxon>
        <taxon>Eurotiomycetidae</taxon>
        <taxon>Eurotiales</taxon>
        <taxon>Aspergillaceae</taxon>
        <taxon>Aspergillus</taxon>
        <taxon>Aspergillus subgen. Circumdati</taxon>
    </lineage>
</organism>
<keyword evidence="1" id="KW-1133">Transmembrane helix</keyword>
<keyword evidence="3" id="KW-1185">Reference proteome</keyword>
<accession>A0A5N6Z2P2</accession>